<dbReference type="GO" id="GO:0005829">
    <property type="term" value="C:cytosol"/>
    <property type="evidence" value="ECO:0007669"/>
    <property type="project" value="TreeGrafter"/>
</dbReference>
<evidence type="ECO:0000313" key="7">
    <source>
        <dbReference type="EMBL" id="QIE56288.1"/>
    </source>
</evidence>
<dbReference type="EC" id="2.1.1.170" evidence="6"/>
<evidence type="ECO:0000256" key="4">
    <source>
        <dbReference type="ARBA" id="ARBA00022679"/>
    </source>
</evidence>
<dbReference type="RefSeq" id="WP_165099326.1">
    <property type="nucleotide sequence ID" value="NZ_CP049056.1"/>
</dbReference>
<evidence type="ECO:0000256" key="5">
    <source>
        <dbReference type="ARBA" id="ARBA00022691"/>
    </source>
</evidence>
<feature type="binding site" evidence="6">
    <location>
        <position position="139"/>
    </location>
    <ligand>
        <name>S-adenosyl-L-methionine</name>
        <dbReference type="ChEBI" id="CHEBI:59789"/>
    </ligand>
</feature>
<dbReference type="KEGG" id="hdh:G5B40_12940"/>
<reference evidence="7 8" key="1">
    <citation type="submission" date="2020-02" db="EMBL/GenBank/DDBJ databases">
        <title>complete genome sequence of Rhodobacteraceae bacterium.</title>
        <authorList>
            <person name="Park J."/>
            <person name="Kim Y.-S."/>
            <person name="Kim K.-H."/>
        </authorList>
    </citation>
    <scope>NUCLEOTIDE SEQUENCE [LARGE SCALE GENOMIC DNA]</scope>
    <source>
        <strain evidence="7 8">RR4-56</strain>
    </source>
</reference>
<comment type="function">
    <text evidence="6">Specifically methylates the N7 position of guanine in position 527 of 16S rRNA.</text>
</comment>
<dbReference type="PIRSF" id="PIRSF003078">
    <property type="entry name" value="GidB"/>
    <property type="match status" value="1"/>
</dbReference>
<comment type="similarity">
    <text evidence="6">Belongs to the methyltransferase superfamily. RNA methyltransferase RsmG family.</text>
</comment>
<comment type="caution">
    <text evidence="6">Lacks conserved residue(s) required for the propagation of feature annotation.</text>
</comment>
<feature type="binding site" evidence="6">
    <location>
        <position position="75"/>
    </location>
    <ligand>
        <name>S-adenosyl-L-methionine</name>
        <dbReference type="ChEBI" id="CHEBI:59789"/>
    </ligand>
</feature>
<dbReference type="Gene3D" id="3.40.50.150">
    <property type="entry name" value="Vaccinia Virus protein VP39"/>
    <property type="match status" value="1"/>
</dbReference>
<feature type="binding site" evidence="6">
    <location>
        <position position="70"/>
    </location>
    <ligand>
        <name>S-adenosyl-L-methionine</name>
        <dbReference type="ChEBI" id="CHEBI:59789"/>
    </ligand>
</feature>
<gene>
    <name evidence="6 7" type="primary">rsmG</name>
    <name evidence="7" type="ORF">G5B40_12940</name>
</gene>
<dbReference type="GO" id="GO:0070043">
    <property type="term" value="F:rRNA (guanine-N7-)-methyltransferase activity"/>
    <property type="evidence" value="ECO:0007669"/>
    <property type="project" value="UniProtKB-UniRule"/>
</dbReference>
<comment type="subcellular location">
    <subcellularLocation>
        <location evidence="6">Cytoplasm</location>
    </subcellularLocation>
</comment>
<protein>
    <recommendedName>
        <fullName evidence="6">Ribosomal RNA small subunit methyltransferase G</fullName>
        <ecNumber evidence="6">2.1.1.170</ecNumber>
    </recommendedName>
    <alternativeName>
        <fullName evidence="6">16S rRNA 7-methylguanosine methyltransferase</fullName>
        <shortName evidence="6">16S rRNA m7G methyltransferase</shortName>
    </alternativeName>
</protein>
<keyword evidence="5 6" id="KW-0949">S-adenosyl-L-methionine</keyword>
<organism evidence="7 8">
    <name type="scientific">Pikeienuella piscinae</name>
    <dbReference type="NCBI Taxonomy" id="2748098"/>
    <lineage>
        <taxon>Bacteria</taxon>
        <taxon>Pseudomonadati</taxon>
        <taxon>Pseudomonadota</taxon>
        <taxon>Alphaproteobacteria</taxon>
        <taxon>Rhodobacterales</taxon>
        <taxon>Paracoccaceae</taxon>
        <taxon>Pikeienuella</taxon>
    </lineage>
</organism>
<sequence length="210" mass="23301">MSACRTTVPPVSRETHARLEIYAELLARWNRKINLVSPGSISDLWRRHIIDSTQLAYLAPMDARSWVDLGSGAGLPGLLVAAVRQETAPLERMVLIDSDTRKSAFMAEASRAMGVTVTIETRRLGEHIEPRPFDVVSARALSPLPKLLDYAEPFITSKTICLFPKGRNRATEIAAASRAWNMKVKEIESQNEKEGVILRLGDLSRLIGPQ</sequence>
<proteinExistence type="inferred from homology"/>
<dbReference type="Pfam" id="PF02527">
    <property type="entry name" value="GidB"/>
    <property type="match status" value="1"/>
</dbReference>
<dbReference type="SUPFAM" id="SSF53335">
    <property type="entry name" value="S-adenosyl-L-methionine-dependent methyltransferases"/>
    <property type="match status" value="1"/>
</dbReference>
<keyword evidence="8" id="KW-1185">Reference proteome</keyword>
<dbReference type="EMBL" id="CP049056">
    <property type="protein sequence ID" value="QIE56288.1"/>
    <property type="molecule type" value="Genomic_DNA"/>
</dbReference>
<accession>A0A7L5BZM5</accession>
<comment type="catalytic activity">
    <reaction evidence="6">
        <text>guanosine(527) in 16S rRNA + S-adenosyl-L-methionine = N(7)-methylguanosine(527) in 16S rRNA + S-adenosyl-L-homocysteine</text>
        <dbReference type="Rhea" id="RHEA:42732"/>
        <dbReference type="Rhea" id="RHEA-COMP:10209"/>
        <dbReference type="Rhea" id="RHEA-COMP:10210"/>
        <dbReference type="ChEBI" id="CHEBI:57856"/>
        <dbReference type="ChEBI" id="CHEBI:59789"/>
        <dbReference type="ChEBI" id="CHEBI:74269"/>
        <dbReference type="ChEBI" id="CHEBI:74480"/>
        <dbReference type="EC" id="2.1.1.170"/>
    </reaction>
</comment>
<evidence type="ECO:0000256" key="3">
    <source>
        <dbReference type="ARBA" id="ARBA00022603"/>
    </source>
</evidence>
<keyword evidence="3 6" id="KW-0489">Methyltransferase</keyword>
<dbReference type="InterPro" id="IPR029063">
    <property type="entry name" value="SAM-dependent_MTases_sf"/>
</dbReference>
<evidence type="ECO:0000256" key="2">
    <source>
        <dbReference type="ARBA" id="ARBA00022552"/>
    </source>
</evidence>
<name>A0A7L5BZM5_9RHOB</name>
<dbReference type="PANTHER" id="PTHR31760:SF0">
    <property type="entry name" value="S-ADENOSYL-L-METHIONINE-DEPENDENT METHYLTRANSFERASES SUPERFAMILY PROTEIN"/>
    <property type="match status" value="1"/>
</dbReference>
<keyword evidence="2 6" id="KW-0698">rRNA processing</keyword>
<dbReference type="AlphaFoldDB" id="A0A7L5BZM5"/>
<dbReference type="Proteomes" id="UP000503336">
    <property type="component" value="Chromosome"/>
</dbReference>
<dbReference type="NCBIfam" id="TIGR00138">
    <property type="entry name" value="rsmG_gidB"/>
    <property type="match status" value="1"/>
</dbReference>
<dbReference type="HAMAP" id="MF_00074">
    <property type="entry name" value="16SrRNA_methyltr_G"/>
    <property type="match status" value="1"/>
</dbReference>
<keyword evidence="4 6" id="KW-0808">Transferase</keyword>
<evidence type="ECO:0000256" key="6">
    <source>
        <dbReference type="HAMAP-Rule" id="MF_00074"/>
    </source>
</evidence>
<keyword evidence="1 6" id="KW-0963">Cytoplasm</keyword>
<dbReference type="PANTHER" id="PTHR31760">
    <property type="entry name" value="S-ADENOSYL-L-METHIONINE-DEPENDENT METHYLTRANSFERASES SUPERFAMILY PROTEIN"/>
    <property type="match status" value="1"/>
</dbReference>
<evidence type="ECO:0000313" key="8">
    <source>
        <dbReference type="Proteomes" id="UP000503336"/>
    </source>
</evidence>
<evidence type="ECO:0000256" key="1">
    <source>
        <dbReference type="ARBA" id="ARBA00022490"/>
    </source>
</evidence>
<dbReference type="InterPro" id="IPR003682">
    <property type="entry name" value="rRNA_ssu_MeTfrase_G"/>
</dbReference>